<reference evidence="3" key="1">
    <citation type="journal article" date="2019" name="Int. J. Syst. Evol. Microbiol.">
        <title>The Global Catalogue of Microorganisms (GCM) 10K type strain sequencing project: providing services to taxonomists for standard genome sequencing and annotation.</title>
        <authorList>
            <consortium name="The Broad Institute Genomics Platform"/>
            <consortium name="The Broad Institute Genome Sequencing Center for Infectious Disease"/>
            <person name="Wu L."/>
            <person name="Ma J."/>
        </authorList>
    </citation>
    <scope>NUCLEOTIDE SEQUENCE [LARGE SCALE GENOMIC DNA]</scope>
    <source>
        <strain evidence="3">CCM 9147</strain>
    </source>
</reference>
<keyword evidence="3" id="KW-1185">Reference proteome</keyword>
<sequence>MQDVIEEYPDDLNLENKGAAPADSKLTRQGAAYFDKLWKN</sequence>
<evidence type="ECO:0000313" key="2">
    <source>
        <dbReference type="EMBL" id="MFD1462250.1"/>
    </source>
</evidence>
<feature type="compositionally biased region" description="Acidic residues" evidence="1">
    <location>
        <begin position="1"/>
        <end position="13"/>
    </location>
</feature>
<comment type="caution">
    <text evidence="2">The sequence shown here is derived from an EMBL/GenBank/DDBJ whole genome shotgun (WGS) entry which is preliminary data.</text>
</comment>
<dbReference type="Proteomes" id="UP001597340">
    <property type="component" value="Unassembled WGS sequence"/>
</dbReference>
<proteinExistence type="predicted"/>
<accession>A0ABW4DH72</accession>
<feature type="region of interest" description="Disordered" evidence="1">
    <location>
        <begin position="1"/>
        <end position="20"/>
    </location>
</feature>
<evidence type="ECO:0000256" key="1">
    <source>
        <dbReference type="SAM" id="MobiDB-lite"/>
    </source>
</evidence>
<dbReference type="EMBL" id="JBHTNZ010000015">
    <property type="protein sequence ID" value="MFD1462250.1"/>
    <property type="molecule type" value="Genomic_DNA"/>
</dbReference>
<evidence type="ECO:0000313" key="3">
    <source>
        <dbReference type="Proteomes" id="UP001597340"/>
    </source>
</evidence>
<name>A0ABW4DH72_9BACL</name>
<gene>
    <name evidence="2" type="ORF">ACFQ5D_12750</name>
</gene>
<organism evidence="2 3">
    <name type="scientific">Paenibacillus farraposensis</name>
    <dbReference type="NCBI Taxonomy" id="2807095"/>
    <lineage>
        <taxon>Bacteria</taxon>
        <taxon>Bacillati</taxon>
        <taxon>Bacillota</taxon>
        <taxon>Bacilli</taxon>
        <taxon>Bacillales</taxon>
        <taxon>Paenibacillaceae</taxon>
        <taxon>Paenibacillus</taxon>
    </lineage>
</organism>
<protein>
    <submittedName>
        <fullName evidence="2">Uncharacterized protein</fullName>
    </submittedName>
</protein>